<evidence type="ECO:0000313" key="2">
    <source>
        <dbReference type="EMBL" id="RNA22137.1"/>
    </source>
</evidence>
<organism evidence="2 3">
    <name type="scientific">Brachionus plicatilis</name>
    <name type="common">Marine rotifer</name>
    <name type="synonym">Brachionus muelleri</name>
    <dbReference type="NCBI Taxonomy" id="10195"/>
    <lineage>
        <taxon>Eukaryota</taxon>
        <taxon>Metazoa</taxon>
        <taxon>Spiralia</taxon>
        <taxon>Gnathifera</taxon>
        <taxon>Rotifera</taxon>
        <taxon>Eurotatoria</taxon>
        <taxon>Monogononta</taxon>
        <taxon>Pseudotrocha</taxon>
        <taxon>Ploima</taxon>
        <taxon>Brachionidae</taxon>
        <taxon>Brachionus</taxon>
    </lineage>
</organism>
<reference evidence="2 3" key="1">
    <citation type="journal article" date="2018" name="Sci. Rep.">
        <title>Genomic signatures of local adaptation to the degree of environmental predictability in rotifers.</title>
        <authorList>
            <person name="Franch-Gras L."/>
            <person name="Hahn C."/>
            <person name="Garcia-Roger E.M."/>
            <person name="Carmona M.J."/>
            <person name="Serra M."/>
            <person name="Gomez A."/>
        </authorList>
    </citation>
    <scope>NUCLEOTIDE SEQUENCE [LARGE SCALE GENOMIC DNA]</scope>
    <source>
        <strain evidence="2">HYR1</strain>
    </source>
</reference>
<gene>
    <name evidence="2" type="ORF">BpHYR1_051867</name>
</gene>
<protein>
    <submittedName>
        <fullName evidence="2">Uncharacterized protein</fullName>
    </submittedName>
</protein>
<dbReference type="Proteomes" id="UP000276133">
    <property type="component" value="Unassembled WGS sequence"/>
</dbReference>
<feature type="transmembrane region" description="Helical" evidence="1">
    <location>
        <begin position="20"/>
        <end position="40"/>
    </location>
</feature>
<accession>A0A3M7RF48</accession>
<proteinExistence type="predicted"/>
<dbReference type="AlphaFoldDB" id="A0A3M7RF48"/>
<sequence>MSILFEFVFCNGKKVEQSILHYIEFYLFYLYLKIAMAFSFKHKKGETKNDALCYNLNIII</sequence>
<comment type="caution">
    <text evidence="2">The sequence shown here is derived from an EMBL/GenBank/DDBJ whole genome shotgun (WGS) entry which is preliminary data.</text>
</comment>
<keyword evidence="3" id="KW-1185">Reference proteome</keyword>
<evidence type="ECO:0000256" key="1">
    <source>
        <dbReference type="SAM" id="Phobius"/>
    </source>
</evidence>
<evidence type="ECO:0000313" key="3">
    <source>
        <dbReference type="Proteomes" id="UP000276133"/>
    </source>
</evidence>
<keyword evidence="1" id="KW-0812">Transmembrane</keyword>
<keyword evidence="1" id="KW-0472">Membrane</keyword>
<name>A0A3M7RF48_BRAPC</name>
<dbReference type="EMBL" id="REGN01003526">
    <property type="protein sequence ID" value="RNA22137.1"/>
    <property type="molecule type" value="Genomic_DNA"/>
</dbReference>
<keyword evidence="1" id="KW-1133">Transmembrane helix</keyword>